<evidence type="ECO:0000313" key="8">
    <source>
        <dbReference type="Proteomes" id="UP000799428"/>
    </source>
</evidence>
<dbReference type="PANTHER" id="PTHR42812:SF15">
    <property type="entry name" value="HYDROLASE, PUTATIVE (AFU_ORTHOLOGUE AFUA_2G00930)-RELATED"/>
    <property type="match status" value="1"/>
</dbReference>
<dbReference type="InterPro" id="IPR006710">
    <property type="entry name" value="Glyco_hydro_43"/>
</dbReference>
<comment type="similarity">
    <text evidence="1 4">Belongs to the glycosyl hydrolase 43 family.</text>
</comment>
<feature type="chain" id="PRO_5026025555" evidence="5">
    <location>
        <begin position="16"/>
        <end position="549"/>
    </location>
</feature>
<reference evidence="7" key="1">
    <citation type="journal article" date="2020" name="Stud. Mycol.">
        <title>101 Dothideomycetes genomes: a test case for predicting lifestyles and emergence of pathogens.</title>
        <authorList>
            <person name="Haridas S."/>
            <person name="Albert R."/>
            <person name="Binder M."/>
            <person name="Bloem J."/>
            <person name="Labutti K."/>
            <person name="Salamov A."/>
            <person name="Andreopoulos B."/>
            <person name="Baker S."/>
            <person name="Barry K."/>
            <person name="Bills G."/>
            <person name="Bluhm B."/>
            <person name="Cannon C."/>
            <person name="Castanera R."/>
            <person name="Culley D."/>
            <person name="Daum C."/>
            <person name="Ezra D."/>
            <person name="Gonzalez J."/>
            <person name="Henrissat B."/>
            <person name="Kuo A."/>
            <person name="Liang C."/>
            <person name="Lipzen A."/>
            <person name="Lutzoni F."/>
            <person name="Magnuson J."/>
            <person name="Mondo S."/>
            <person name="Nolan M."/>
            <person name="Ohm R."/>
            <person name="Pangilinan J."/>
            <person name="Park H.-J."/>
            <person name="Ramirez L."/>
            <person name="Alfaro M."/>
            <person name="Sun H."/>
            <person name="Tritt A."/>
            <person name="Yoshinaga Y."/>
            <person name="Zwiers L.-H."/>
            <person name="Turgeon B."/>
            <person name="Goodwin S."/>
            <person name="Spatafora J."/>
            <person name="Crous P."/>
            <person name="Grigoriev I."/>
        </authorList>
    </citation>
    <scope>NUCLEOTIDE SEQUENCE</scope>
    <source>
        <strain evidence="7">CBS 279.74</strain>
    </source>
</reference>
<dbReference type="SUPFAM" id="SSF75005">
    <property type="entry name" value="Arabinanase/levansucrase/invertase"/>
    <property type="match status" value="1"/>
</dbReference>
<keyword evidence="8" id="KW-1185">Reference proteome</keyword>
<dbReference type="GO" id="GO:0005975">
    <property type="term" value="P:carbohydrate metabolic process"/>
    <property type="evidence" value="ECO:0007669"/>
    <property type="project" value="InterPro"/>
</dbReference>
<dbReference type="AlphaFoldDB" id="A0A6G1KJD9"/>
<evidence type="ECO:0000256" key="3">
    <source>
        <dbReference type="ARBA" id="ARBA00023295"/>
    </source>
</evidence>
<dbReference type="EMBL" id="MU005765">
    <property type="protein sequence ID" value="KAF2712900.1"/>
    <property type="molecule type" value="Genomic_DNA"/>
</dbReference>
<dbReference type="Pfam" id="PF04616">
    <property type="entry name" value="Glyco_hydro_43"/>
    <property type="match status" value="1"/>
</dbReference>
<name>A0A6G1KJD9_9PLEO</name>
<dbReference type="InterPro" id="IPR051795">
    <property type="entry name" value="Glycosyl_Hydrlase_43"/>
</dbReference>
<evidence type="ECO:0000313" key="7">
    <source>
        <dbReference type="EMBL" id="KAF2712900.1"/>
    </source>
</evidence>
<accession>A0A6G1KJD9</accession>
<evidence type="ECO:0000256" key="4">
    <source>
        <dbReference type="RuleBase" id="RU361187"/>
    </source>
</evidence>
<keyword evidence="2 4" id="KW-0378">Hydrolase</keyword>
<dbReference type="Gene3D" id="2.115.10.20">
    <property type="entry name" value="Glycosyl hydrolase domain, family 43"/>
    <property type="match status" value="1"/>
</dbReference>
<dbReference type="InterPro" id="IPR041542">
    <property type="entry name" value="GH43_C2"/>
</dbReference>
<sequence>MRLLLLALLWNVANAAAAAAASRHLKTRATTFSNPILWEDYPDLDVFRVGDVFYYSSSTFAFSPGAPVLKSYDLVNWAPVSHSVPRLNFGTNYNLNNDSDRAYVKGIWASSLQYRKSTDAFYWIGCVESSKTYVWTSESTGAVEKNGEVTHWNWTAKATLDKCYYDCGLLFDDDDTIYVAYGNSKIMVAQLNTDGTSEVKSQQVYASPDGAYIEGSRMYKINGTYYIFLTKPASAEWVIKSSSPWGPYERQILVDSIAGPLANAGYSHQGGIVSTKDNEWYYVAFMDSYPGGRIPVAAPITWTSDGWPQLVKDGSSWGKTYPMPVQTNRSVPSPIGTDEFVGPELSHEWEWNHNPDDSKWRLSVDSSSAGLILATATVTNDLFAARNTLTHRIIGPKSEGTFRIDPSRMSDGDRAGAVLFRDIAAYIGLYKDANATKIVMVDNLNLDSNWATNSTGTIAATGPTLAAGTTDVWLRVQADITPAFSGISVQRTTTFWYSTDGNTFTQLGPEFKMTNSYTFFTGYRYGAFNHATKALGGEVVVKSFAMQLI</sequence>
<keyword evidence="5" id="KW-0732">Signal</keyword>
<gene>
    <name evidence="7" type="ORF">K504DRAFT_449684</name>
</gene>
<protein>
    <submittedName>
        <fullName evidence="7">Glycoside hydrolase family 43 protein</fullName>
    </submittedName>
</protein>
<evidence type="ECO:0000259" key="6">
    <source>
        <dbReference type="Pfam" id="PF17851"/>
    </source>
</evidence>
<dbReference type="GO" id="GO:0004553">
    <property type="term" value="F:hydrolase activity, hydrolyzing O-glycosyl compounds"/>
    <property type="evidence" value="ECO:0007669"/>
    <property type="project" value="InterPro"/>
</dbReference>
<feature type="signal peptide" evidence="5">
    <location>
        <begin position="1"/>
        <end position="15"/>
    </location>
</feature>
<evidence type="ECO:0000256" key="2">
    <source>
        <dbReference type="ARBA" id="ARBA00022801"/>
    </source>
</evidence>
<dbReference type="SUPFAM" id="SSF49899">
    <property type="entry name" value="Concanavalin A-like lectins/glucanases"/>
    <property type="match status" value="1"/>
</dbReference>
<evidence type="ECO:0000256" key="5">
    <source>
        <dbReference type="SAM" id="SignalP"/>
    </source>
</evidence>
<dbReference type="OrthoDB" id="2139957at2759"/>
<feature type="domain" description="Beta-xylosidase C-terminal Concanavalin A-like" evidence="6">
    <location>
        <begin position="337"/>
        <end position="544"/>
    </location>
</feature>
<dbReference type="CDD" id="cd09001">
    <property type="entry name" value="GH43_FsAxh1-like"/>
    <property type="match status" value="1"/>
</dbReference>
<dbReference type="Pfam" id="PF17851">
    <property type="entry name" value="GH43_C2"/>
    <property type="match status" value="1"/>
</dbReference>
<evidence type="ECO:0000256" key="1">
    <source>
        <dbReference type="ARBA" id="ARBA00009865"/>
    </source>
</evidence>
<dbReference type="InterPro" id="IPR013320">
    <property type="entry name" value="ConA-like_dom_sf"/>
</dbReference>
<organism evidence="7 8">
    <name type="scientific">Pleomassaria siparia CBS 279.74</name>
    <dbReference type="NCBI Taxonomy" id="1314801"/>
    <lineage>
        <taxon>Eukaryota</taxon>
        <taxon>Fungi</taxon>
        <taxon>Dikarya</taxon>
        <taxon>Ascomycota</taxon>
        <taxon>Pezizomycotina</taxon>
        <taxon>Dothideomycetes</taxon>
        <taxon>Pleosporomycetidae</taxon>
        <taxon>Pleosporales</taxon>
        <taxon>Pleomassariaceae</taxon>
        <taxon>Pleomassaria</taxon>
    </lineage>
</organism>
<dbReference type="InterPro" id="IPR023296">
    <property type="entry name" value="Glyco_hydro_beta-prop_sf"/>
</dbReference>
<proteinExistence type="inferred from homology"/>
<dbReference type="PANTHER" id="PTHR42812">
    <property type="entry name" value="BETA-XYLOSIDASE"/>
    <property type="match status" value="1"/>
</dbReference>
<dbReference type="Proteomes" id="UP000799428">
    <property type="component" value="Unassembled WGS sequence"/>
</dbReference>
<keyword evidence="3 4" id="KW-0326">Glycosidase</keyword>
<dbReference type="Gene3D" id="2.60.120.200">
    <property type="match status" value="1"/>
</dbReference>